<evidence type="ECO:0000256" key="2">
    <source>
        <dbReference type="ARBA" id="ARBA00023125"/>
    </source>
</evidence>
<protein>
    <submittedName>
        <fullName evidence="5">MarR family transcriptional regulator</fullName>
    </submittedName>
</protein>
<dbReference type="InterPro" id="IPR052526">
    <property type="entry name" value="HTH-type_Bedaq_tolerance"/>
</dbReference>
<comment type="caution">
    <text evidence="5">The sequence shown here is derived from an EMBL/GenBank/DDBJ whole genome shotgun (WGS) entry which is preliminary data.</text>
</comment>
<organism evidence="5 6">
    <name type="scientific">Streptomyces humicola</name>
    <dbReference type="NCBI Taxonomy" id="2953240"/>
    <lineage>
        <taxon>Bacteria</taxon>
        <taxon>Bacillati</taxon>
        <taxon>Actinomycetota</taxon>
        <taxon>Actinomycetes</taxon>
        <taxon>Kitasatosporales</taxon>
        <taxon>Streptomycetaceae</taxon>
        <taxon>Streptomyces</taxon>
    </lineage>
</organism>
<keyword evidence="3" id="KW-0804">Transcription</keyword>
<keyword evidence="2" id="KW-0238">DNA-binding</keyword>
<keyword evidence="1" id="KW-0805">Transcription regulation</keyword>
<dbReference type="Pfam" id="PF01047">
    <property type="entry name" value="MarR"/>
    <property type="match status" value="1"/>
</dbReference>
<dbReference type="InterPro" id="IPR036388">
    <property type="entry name" value="WH-like_DNA-bd_sf"/>
</dbReference>
<accession>A0ABT1Q3Z0</accession>
<dbReference type="InterPro" id="IPR000835">
    <property type="entry name" value="HTH_MarR-typ"/>
</dbReference>
<dbReference type="RefSeq" id="WP_255923717.1">
    <property type="nucleotide sequence ID" value="NZ_JANFNG010000039.1"/>
</dbReference>
<dbReference type="SMART" id="SM00347">
    <property type="entry name" value="HTH_MARR"/>
    <property type="match status" value="1"/>
</dbReference>
<evidence type="ECO:0000313" key="6">
    <source>
        <dbReference type="Proteomes" id="UP001057702"/>
    </source>
</evidence>
<gene>
    <name evidence="5" type="ORF">NGB36_29740</name>
</gene>
<name>A0ABT1Q3Z0_9ACTN</name>
<dbReference type="Proteomes" id="UP001057702">
    <property type="component" value="Unassembled WGS sequence"/>
</dbReference>
<dbReference type="Gene3D" id="1.10.10.10">
    <property type="entry name" value="Winged helix-like DNA-binding domain superfamily/Winged helix DNA-binding domain"/>
    <property type="match status" value="1"/>
</dbReference>
<evidence type="ECO:0000313" key="5">
    <source>
        <dbReference type="EMBL" id="MCQ4084646.1"/>
    </source>
</evidence>
<dbReference type="InterPro" id="IPR023187">
    <property type="entry name" value="Tscrpt_reg_MarR-type_CS"/>
</dbReference>
<feature type="domain" description="HTH marR-type" evidence="4">
    <location>
        <begin position="6"/>
        <end position="142"/>
    </location>
</feature>
<dbReference type="SUPFAM" id="SSF46785">
    <property type="entry name" value="Winged helix' DNA-binding domain"/>
    <property type="match status" value="1"/>
</dbReference>
<dbReference type="PROSITE" id="PS50995">
    <property type="entry name" value="HTH_MARR_2"/>
    <property type="match status" value="1"/>
</dbReference>
<dbReference type="Gene3D" id="1.10.287.100">
    <property type="match status" value="1"/>
</dbReference>
<dbReference type="PANTHER" id="PTHR39515:SF2">
    <property type="entry name" value="HTH-TYPE TRANSCRIPTIONAL REGULATOR RV0880"/>
    <property type="match status" value="1"/>
</dbReference>
<dbReference type="InterPro" id="IPR036390">
    <property type="entry name" value="WH_DNA-bd_sf"/>
</dbReference>
<dbReference type="PROSITE" id="PS01117">
    <property type="entry name" value="HTH_MARR_1"/>
    <property type="match status" value="1"/>
</dbReference>
<evidence type="ECO:0000259" key="4">
    <source>
        <dbReference type="PROSITE" id="PS50995"/>
    </source>
</evidence>
<dbReference type="EMBL" id="JANFNG010000039">
    <property type="protein sequence ID" value="MCQ4084646.1"/>
    <property type="molecule type" value="Genomic_DNA"/>
</dbReference>
<evidence type="ECO:0000256" key="3">
    <source>
        <dbReference type="ARBA" id="ARBA00023163"/>
    </source>
</evidence>
<dbReference type="PANTHER" id="PTHR39515">
    <property type="entry name" value="CONSERVED PROTEIN"/>
    <property type="match status" value="1"/>
</dbReference>
<evidence type="ECO:0000256" key="1">
    <source>
        <dbReference type="ARBA" id="ARBA00023015"/>
    </source>
</evidence>
<sequence length="143" mass="15281">MSASDQSRLADELASAGSQLVRRLRMASPEGALTPSQRSVIGRLGTEGPATTAALARAELVRPQSMRATLCALEEQGLVGRAPHPTDGRQVIFSLTEAGRERLGQLRHAKRTWLADAIGSQLTAEEQRVLAEAVGLIKRLTTS</sequence>
<keyword evidence="6" id="KW-1185">Reference proteome</keyword>
<reference evidence="5" key="1">
    <citation type="submission" date="2022-06" db="EMBL/GenBank/DDBJ databases">
        <title>Draft genome sequence of Streptomyces sp. RB6PN25 isolated from peat swamp forest in Thailand.</title>
        <authorList>
            <person name="Duangmal K."/>
            <person name="Klaysubun C."/>
        </authorList>
    </citation>
    <scope>NUCLEOTIDE SEQUENCE</scope>
    <source>
        <strain evidence="5">RB6PN25</strain>
    </source>
</reference>
<proteinExistence type="predicted"/>